<name>A0A4R4WCQ6_9ACTN</name>
<evidence type="ECO:0000256" key="2">
    <source>
        <dbReference type="ARBA" id="ARBA00010554"/>
    </source>
</evidence>
<comment type="cofactor">
    <cofactor evidence="1">
        <name>FMN</name>
        <dbReference type="ChEBI" id="CHEBI:58210"/>
    </cofactor>
</comment>
<dbReference type="GO" id="GO:0010181">
    <property type="term" value="F:FMN binding"/>
    <property type="evidence" value="ECO:0007669"/>
    <property type="project" value="InterPro"/>
</dbReference>
<evidence type="ECO:0000256" key="3">
    <source>
        <dbReference type="ARBA" id="ARBA00022630"/>
    </source>
</evidence>
<dbReference type="AlphaFoldDB" id="A0A4R4WCQ6"/>
<evidence type="ECO:0000259" key="5">
    <source>
        <dbReference type="Pfam" id="PF01613"/>
    </source>
</evidence>
<dbReference type="Proteomes" id="UP000294543">
    <property type="component" value="Unassembled WGS sequence"/>
</dbReference>
<dbReference type="InterPro" id="IPR052174">
    <property type="entry name" value="Flavoredoxin"/>
</dbReference>
<dbReference type="InterPro" id="IPR011322">
    <property type="entry name" value="N-reg_PII-like_a/b"/>
</dbReference>
<accession>A0A4R4WCQ6</accession>
<evidence type="ECO:0000256" key="1">
    <source>
        <dbReference type="ARBA" id="ARBA00001917"/>
    </source>
</evidence>
<comment type="caution">
    <text evidence="6">The sequence shown here is derived from an EMBL/GenBank/DDBJ whole genome shotgun (WGS) entry which is preliminary data.</text>
</comment>
<dbReference type="InterPro" id="IPR003793">
    <property type="entry name" value="UPF0166"/>
</dbReference>
<proteinExistence type="inferred from homology"/>
<dbReference type="PANTHER" id="PTHR43567:SF1">
    <property type="entry name" value="FLAVOREDOXIN"/>
    <property type="match status" value="1"/>
</dbReference>
<dbReference type="Pfam" id="PF02641">
    <property type="entry name" value="DUF190"/>
    <property type="match status" value="1"/>
</dbReference>
<dbReference type="InterPro" id="IPR002563">
    <property type="entry name" value="Flavin_Rdtase-like_dom"/>
</dbReference>
<reference evidence="6 7" key="1">
    <citation type="submission" date="2019-03" db="EMBL/GenBank/DDBJ databases">
        <title>Draft genome sequences of novel Actinobacteria.</title>
        <authorList>
            <person name="Sahin N."/>
            <person name="Ay H."/>
            <person name="Saygin H."/>
        </authorList>
    </citation>
    <scope>NUCLEOTIDE SEQUENCE [LARGE SCALE GENOMIC DNA]</scope>
    <source>
        <strain evidence="6 7">KC712</strain>
    </source>
</reference>
<protein>
    <recommendedName>
        <fullName evidence="5">Flavin reductase like domain-containing protein</fullName>
    </recommendedName>
</protein>
<dbReference type="InterPro" id="IPR012349">
    <property type="entry name" value="Split_barrel_FMN-bd"/>
</dbReference>
<evidence type="ECO:0000256" key="4">
    <source>
        <dbReference type="ARBA" id="ARBA00038054"/>
    </source>
</evidence>
<keyword evidence="3" id="KW-0285">Flavoprotein</keyword>
<comment type="similarity">
    <text evidence="2">Belongs to the UPF0166 family.</text>
</comment>
<evidence type="ECO:0000313" key="6">
    <source>
        <dbReference type="EMBL" id="TDD16572.1"/>
    </source>
</evidence>
<dbReference type="SUPFAM" id="SSF50475">
    <property type="entry name" value="FMN-binding split barrel"/>
    <property type="match status" value="1"/>
</dbReference>
<organism evidence="6 7">
    <name type="scientific">Nonomuraea diastatica</name>
    <dbReference type="NCBI Taxonomy" id="1848329"/>
    <lineage>
        <taxon>Bacteria</taxon>
        <taxon>Bacillati</taxon>
        <taxon>Actinomycetota</taxon>
        <taxon>Actinomycetes</taxon>
        <taxon>Streptosporangiales</taxon>
        <taxon>Streptosporangiaceae</taxon>
        <taxon>Nonomuraea</taxon>
    </lineage>
</organism>
<dbReference type="EMBL" id="SMKP01000103">
    <property type="protein sequence ID" value="TDD16572.1"/>
    <property type="molecule type" value="Genomic_DNA"/>
</dbReference>
<dbReference type="PANTHER" id="PTHR43567">
    <property type="entry name" value="FLAVOREDOXIN-RELATED-RELATED"/>
    <property type="match status" value="1"/>
</dbReference>
<dbReference type="Gene3D" id="2.30.110.10">
    <property type="entry name" value="Electron Transport, Fmn-binding Protein, Chain A"/>
    <property type="match status" value="1"/>
</dbReference>
<sequence>MLNSRQMMARASFGASSLIHTSHPWHLSDDLPIAVVIVDAEPKFTGFLPPSCCTASVCAPASRPPAPSSPSPATTWTARTSCPPVCQAGRGPRPFARPLNVPFLGSLFMSHLTIEPSILYFGTPVVLLSTENEDGTFNLAPMSSAWALGNVIVLGLGAEGHTARNLAERPELVINLPAPHLWEAVERLAPLTGRDPVPASKADRSRFEPDKFGAAGLRAQPSDGVRPPRVAECPLQFEATAARVGLDVSGSFVIAEAVVSKVHADPRIVVPGTQHVDPAAWSPLVYNFRHYFGLGDQLGHSYRSQTPGGVPETVSATAGS</sequence>
<dbReference type="SUPFAM" id="SSF54913">
    <property type="entry name" value="GlnB-like"/>
    <property type="match status" value="1"/>
</dbReference>
<dbReference type="OrthoDB" id="9794638at2"/>
<dbReference type="GO" id="GO:0016646">
    <property type="term" value="F:oxidoreductase activity, acting on the CH-NH group of donors, NAD or NADP as acceptor"/>
    <property type="evidence" value="ECO:0007669"/>
    <property type="project" value="UniProtKB-ARBA"/>
</dbReference>
<feature type="domain" description="Flavin reductase like" evidence="5">
    <location>
        <begin position="121"/>
        <end position="294"/>
    </location>
</feature>
<dbReference type="Gene3D" id="3.30.70.120">
    <property type="match status" value="1"/>
</dbReference>
<gene>
    <name evidence="6" type="ORF">E1294_30955</name>
</gene>
<dbReference type="InterPro" id="IPR015867">
    <property type="entry name" value="N-reg_PII/ATP_PRibTrfase_C"/>
</dbReference>
<keyword evidence="7" id="KW-1185">Reference proteome</keyword>
<evidence type="ECO:0000313" key="7">
    <source>
        <dbReference type="Proteomes" id="UP000294543"/>
    </source>
</evidence>
<comment type="similarity">
    <text evidence="4">Belongs to the flavoredoxin family.</text>
</comment>
<dbReference type="Pfam" id="PF01613">
    <property type="entry name" value="Flavin_Reduct"/>
    <property type="match status" value="1"/>
</dbReference>